<gene>
    <name evidence="1" type="ORF">Goari_003052</name>
</gene>
<keyword evidence="2" id="KW-1185">Reference proteome</keyword>
<dbReference type="AlphaFoldDB" id="A0A7J8YA81"/>
<dbReference type="Proteomes" id="UP000593577">
    <property type="component" value="Unassembled WGS sequence"/>
</dbReference>
<dbReference type="EMBL" id="JABFAA010000011">
    <property type="protein sequence ID" value="MBA0696505.1"/>
    <property type="molecule type" value="Genomic_DNA"/>
</dbReference>
<comment type="caution">
    <text evidence="1">The sequence shown here is derived from an EMBL/GenBank/DDBJ whole genome shotgun (WGS) entry which is preliminary data.</text>
</comment>
<sequence length="76" mass="8836">SIPVYFTKAQIHQLVLLQIPTTLYFHNHHCRNLVNFHISFKQQTNEIKITAEPVPTHIDRSLSVLQRFKSINLLGS</sequence>
<protein>
    <submittedName>
        <fullName evidence="1">Uncharacterized protein</fullName>
    </submittedName>
</protein>
<accession>A0A7J8YA81</accession>
<feature type="non-terminal residue" evidence="1">
    <location>
        <position position="1"/>
    </location>
</feature>
<name>A0A7J8YA81_GOSAI</name>
<organism evidence="1 2">
    <name type="scientific">Gossypium aridum</name>
    <name type="common">American cotton</name>
    <name type="synonym">Erioxylum aridum</name>
    <dbReference type="NCBI Taxonomy" id="34290"/>
    <lineage>
        <taxon>Eukaryota</taxon>
        <taxon>Viridiplantae</taxon>
        <taxon>Streptophyta</taxon>
        <taxon>Embryophyta</taxon>
        <taxon>Tracheophyta</taxon>
        <taxon>Spermatophyta</taxon>
        <taxon>Magnoliopsida</taxon>
        <taxon>eudicotyledons</taxon>
        <taxon>Gunneridae</taxon>
        <taxon>Pentapetalae</taxon>
        <taxon>rosids</taxon>
        <taxon>malvids</taxon>
        <taxon>Malvales</taxon>
        <taxon>Malvaceae</taxon>
        <taxon>Malvoideae</taxon>
        <taxon>Gossypium</taxon>
    </lineage>
</organism>
<evidence type="ECO:0000313" key="2">
    <source>
        <dbReference type="Proteomes" id="UP000593577"/>
    </source>
</evidence>
<reference evidence="1 2" key="1">
    <citation type="journal article" date="2019" name="Genome Biol. Evol.">
        <title>Insights into the evolution of the New World diploid cottons (Gossypium, subgenus Houzingenia) based on genome sequencing.</title>
        <authorList>
            <person name="Grover C.E."/>
            <person name="Arick M.A. 2nd"/>
            <person name="Thrash A."/>
            <person name="Conover J.L."/>
            <person name="Sanders W.S."/>
            <person name="Peterson D.G."/>
            <person name="Frelichowski J.E."/>
            <person name="Scheffler J.A."/>
            <person name="Scheffler B.E."/>
            <person name="Wendel J.F."/>
        </authorList>
    </citation>
    <scope>NUCLEOTIDE SEQUENCE [LARGE SCALE GENOMIC DNA]</scope>
    <source>
        <strain evidence="1">185</strain>
        <tissue evidence="1">Leaf</tissue>
    </source>
</reference>
<proteinExistence type="predicted"/>
<evidence type="ECO:0000313" key="1">
    <source>
        <dbReference type="EMBL" id="MBA0696505.1"/>
    </source>
</evidence>